<feature type="compositionally biased region" description="Acidic residues" evidence="5">
    <location>
        <begin position="504"/>
        <end position="521"/>
    </location>
</feature>
<dbReference type="AlphaFoldDB" id="A0A6G1JWK9"/>
<reference evidence="7" key="1">
    <citation type="journal article" date="2020" name="Stud. Mycol.">
        <title>101 Dothideomycetes genomes: a test case for predicting lifestyles and emergence of pathogens.</title>
        <authorList>
            <person name="Haridas S."/>
            <person name="Albert R."/>
            <person name="Binder M."/>
            <person name="Bloem J."/>
            <person name="Labutti K."/>
            <person name="Salamov A."/>
            <person name="Andreopoulos B."/>
            <person name="Baker S."/>
            <person name="Barry K."/>
            <person name="Bills G."/>
            <person name="Bluhm B."/>
            <person name="Cannon C."/>
            <person name="Castanera R."/>
            <person name="Culley D."/>
            <person name="Daum C."/>
            <person name="Ezra D."/>
            <person name="Gonzalez J."/>
            <person name="Henrissat B."/>
            <person name="Kuo A."/>
            <person name="Liang C."/>
            <person name="Lipzen A."/>
            <person name="Lutzoni F."/>
            <person name="Magnuson J."/>
            <person name="Mondo S."/>
            <person name="Nolan M."/>
            <person name="Ohm R."/>
            <person name="Pangilinan J."/>
            <person name="Park H.-J."/>
            <person name="Ramirez L."/>
            <person name="Alfaro M."/>
            <person name="Sun H."/>
            <person name="Tritt A."/>
            <person name="Yoshinaga Y."/>
            <person name="Zwiers L.-H."/>
            <person name="Turgeon B."/>
            <person name="Goodwin S."/>
            <person name="Spatafora J."/>
            <person name="Crous P."/>
            <person name="Grigoriev I."/>
        </authorList>
    </citation>
    <scope>NUCLEOTIDE SEQUENCE</scope>
    <source>
        <strain evidence="7">CBS 279.74</strain>
    </source>
</reference>
<dbReference type="Gene3D" id="3.40.50.10190">
    <property type="entry name" value="BRCT domain"/>
    <property type="match status" value="1"/>
</dbReference>
<evidence type="ECO:0000256" key="2">
    <source>
        <dbReference type="ARBA" id="ARBA00022552"/>
    </source>
</evidence>
<dbReference type="InterPro" id="IPR036420">
    <property type="entry name" value="BRCT_dom_sf"/>
</dbReference>
<organism evidence="7 8">
    <name type="scientific">Pleomassaria siparia CBS 279.74</name>
    <dbReference type="NCBI Taxonomy" id="1314801"/>
    <lineage>
        <taxon>Eukaryota</taxon>
        <taxon>Fungi</taxon>
        <taxon>Dikarya</taxon>
        <taxon>Ascomycota</taxon>
        <taxon>Pezizomycotina</taxon>
        <taxon>Dothideomycetes</taxon>
        <taxon>Pleosporomycetidae</taxon>
        <taxon>Pleosporales</taxon>
        <taxon>Pleomassariaceae</taxon>
        <taxon>Pleomassaria</taxon>
    </lineage>
</organism>
<dbReference type="PANTHER" id="PTHR12221">
    <property type="entry name" value="PESCADILLO - RELATED"/>
    <property type="match status" value="1"/>
</dbReference>
<dbReference type="Proteomes" id="UP000799428">
    <property type="component" value="Unassembled WGS sequence"/>
</dbReference>
<protein>
    <recommendedName>
        <fullName evidence="4">Pescadillo homolog</fullName>
    </recommendedName>
    <alternativeName>
        <fullName evidence="4">Nucleolar protein 7 homolog</fullName>
    </alternativeName>
</protein>
<keyword evidence="2 4" id="KW-0698">rRNA processing</keyword>
<evidence type="ECO:0000256" key="3">
    <source>
        <dbReference type="ARBA" id="ARBA00023242"/>
    </source>
</evidence>
<dbReference type="OrthoDB" id="10264910at2759"/>
<feature type="region of interest" description="Disordered" evidence="5">
    <location>
        <begin position="504"/>
        <end position="684"/>
    </location>
</feature>
<comment type="subunit">
    <text evidence="4">Component of the NOP7 complex, composed of ERB1, NOP7 and YTM1. Within the NOP7 complex ERB1 appears to interact directly with NOP7 and YTM1. The NOP7 complex also associates with the 66S pre-ribosome.</text>
</comment>
<feature type="compositionally biased region" description="Basic and acidic residues" evidence="5">
    <location>
        <begin position="651"/>
        <end position="667"/>
    </location>
</feature>
<dbReference type="PROSITE" id="PS50172">
    <property type="entry name" value="BRCT"/>
    <property type="match status" value="1"/>
</dbReference>
<comment type="subcellular location">
    <subcellularLocation>
        <location evidence="4">Nucleus</location>
        <location evidence="4">Nucleolus</location>
    </subcellularLocation>
    <subcellularLocation>
        <location evidence="4">Nucleus</location>
        <location evidence="4">Nucleoplasm</location>
    </subcellularLocation>
</comment>
<dbReference type="HAMAP" id="MF_03028">
    <property type="entry name" value="Pescadillo"/>
    <property type="match status" value="1"/>
</dbReference>
<keyword evidence="8" id="KW-1185">Reference proteome</keyword>
<dbReference type="EMBL" id="MU005780">
    <property type="protein sequence ID" value="KAF2704999.1"/>
    <property type="molecule type" value="Genomic_DNA"/>
</dbReference>
<dbReference type="GO" id="GO:0005654">
    <property type="term" value="C:nucleoplasm"/>
    <property type="evidence" value="ECO:0007669"/>
    <property type="project" value="UniProtKB-SubCell"/>
</dbReference>
<dbReference type="Pfam" id="PF06732">
    <property type="entry name" value="Pescadillo_N"/>
    <property type="match status" value="1"/>
</dbReference>
<name>A0A6G1JWK9_9PLEO</name>
<evidence type="ECO:0000256" key="4">
    <source>
        <dbReference type="HAMAP-Rule" id="MF_03028"/>
    </source>
</evidence>
<accession>A0A6G1JWK9</accession>
<dbReference type="GO" id="GO:0000466">
    <property type="term" value="P:maturation of 5.8S rRNA from tricistronic rRNA transcript (SSU-rRNA, 5.8S rRNA, LSU-rRNA)"/>
    <property type="evidence" value="ECO:0007669"/>
    <property type="project" value="UniProtKB-UniRule"/>
</dbReference>
<feature type="compositionally biased region" description="Basic and acidic residues" evidence="5">
    <location>
        <begin position="587"/>
        <end position="598"/>
    </location>
</feature>
<dbReference type="GO" id="GO:0030687">
    <property type="term" value="C:preribosome, large subunit precursor"/>
    <property type="evidence" value="ECO:0007669"/>
    <property type="project" value="UniProtKB-UniRule"/>
</dbReference>
<feature type="compositionally biased region" description="Acidic residues" evidence="5">
    <location>
        <begin position="549"/>
        <end position="586"/>
    </location>
</feature>
<dbReference type="PANTHER" id="PTHR12221:SF6">
    <property type="entry name" value="PESCADILLO HOMOLOG"/>
    <property type="match status" value="1"/>
</dbReference>
<feature type="compositionally biased region" description="Basic and acidic residues" evidence="5">
    <location>
        <begin position="627"/>
        <end position="639"/>
    </location>
</feature>
<dbReference type="SUPFAM" id="SSF52113">
    <property type="entry name" value="BRCT domain"/>
    <property type="match status" value="1"/>
</dbReference>
<dbReference type="InterPro" id="IPR010613">
    <property type="entry name" value="PES"/>
</dbReference>
<dbReference type="GO" id="GO:0000463">
    <property type="term" value="P:maturation of LSU-rRNA from tricistronic rRNA transcript (SSU-rRNA, 5.8S rRNA, LSU-rRNA)"/>
    <property type="evidence" value="ECO:0007669"/>
    <property type="project" value="UniProtKB-UniRule"/>
</dbReference>
<dbReference type="InterPro" id="IPR001357">
    <property type="entry name" value="BRCT_dom"/>
</dbReference>
<keyword evidence="3 4" id="KW-0539">Nucleus</keyword>
<dbReference type="GO" id="GO:0003723">
    <property type="term" value="F:RNA binding"/>
    <property type="evidence" value="ECO:0007669"/>
    <property type="project" value="TreeGrafter"/>
</dbReference>
<keyword evidence="1 4" id="KW-0690">Ribosome biogenesis</keyword>
<proteinExistence type="inferred from homology"/>
<dbReference type="GO" id="GO:0070545">
    <property type="term" value="C:PeBoW complex"/>
    <property type="evidence" value="ECO:0007669"/>
    <property type="project" value="TreeGrafter"/>
</dbReference>
<evidence type="ECO:0000256" key="5">
    <source>
        <dbReference type="SAM" id="MobiDB-lite"/>
    </source>
</evidence>
<evidence type="ECO:0000313" key="7">
    <source>
        <dbReference type="EMBL" id="KAF2704999.1"/>
    </source>
</evidence>
<evidence type="ECO:0000259" key="6">
    <source>
        <dbReference type="PROSITE" id="PS50172"/>
    </source>
</evidence>
<comment type="similarity">
    <text evidence="4">Belongs to the pescadillo family.</text>
</comment>
<dbReference type="GO" id="GO:0043021">
    <property type="term" value="F:ribonucleoprotein complex binding"/>
    <property type="evidence" value="ECO:0007669"/>
    <property type="project" value="UniProtKB-UniRule"/>
</dbReference>
<comment type="function">
    <text evidence="4">Component of the NOP7 complex, which is required for maturation of the 25S and 5.8S ribosomal RNAs and formation of the 60S ribosome.</text>
</comment>
<gene>
    <name evidence="4" type="primary">NOP7</name>
    <name evidence="7" type="ORF">K504DRAFT_506467</name>
</gene>
<dbReference type="CDD" id="cd17709">
    <property type="entry name" value="BRCT_pescadillo_like"/>
    <property type="match status" value="1"/>
</dbReference>
<evidence type="ECO:0000256" key="1">
    <source>
        <dbReference type="ARBA" id="ARBA00022517"/>
    </source>
</evidence>
<feature type="domain" description="BRCT" evidence="6">
    <location>
        <begin position="347"/>
        <end position="469"/>
    </location>
</feature>
<evidence type="ECO:0000313" key="8">
    <source>
        <dbReference type="Proteomes" id="UP000799428"/>
    </source>
</evidence>
<sequence length="684" mass="76788">MRIKKKGTSGAAKNYITRTRAVKKLQISLPDFRRLCIFKGIYPREPRNKKKVSKGSTAATTFYYTKDIQYLLHEPLLNKFREHKTVAKKIGRALGRGEVGDAARLEKTHIPKIKLDHIIKERYPTFVDALRDLDDALSMIFLFANLPSTQHVPSKTIALCQRLAHEFEHYLIVSHSLRKSFLSIKGIYYQATIQGQDILWLVPYRFVQRTGGDIDFRIMGTFVEFYTTLLGFVNFRLYTSAGLVYPPKFNAKSDEMGGELGAFQLEGKGISKNDEPATNGEASTAVTSAIAQAEADKVADMIDPEEKKEDGALVQVDEEGNTDTIDKFEATAQDGDILPQPQASNAEIASLFASFTFYLSRETPRAPLEFILKAFGCKKVGWDGILGDGAFTTDESDPTITHQIIDRPSLPTESLPQVPNIPTPVDDGAAVPKAQWPRSTMPGRTYVQPQWVWDCINQGKLLRPDLYAPGAELPPHLSPWVKAKKGEYDPNLPLAEQELPGEAEAFEDEEEDAEFFEEEEAANEKDHNMDALAARDTSVEAGEGMDIAGSEDEIDEEDEEEEENDMAAAEEWDGIESDGESDLSDDEVAHRQHQRELEAEALGSVIEPTVATTKSKNAAIRKKADKKRREEEEERERQKMMLTNKKRKLIKRIEHGTKKRDVESEALRKKRRKIEKVKAAANAV</sequence>